<gene>
    <name evidence="2" type="ORF">GALL_532740</name>
</gene>
<evidence type="ECO:0000313" key="2">
    <source>
        <dbReference type="EMBL" id="OIQ65170.1"/>
    </source>
</evidence>
<organism evidence="2">
    <name type="scientific">mine drainage metagenome</name>
    <dbReference type="NCBI Taxonomy" id="410659"/>
    <lineage>
        <taxon>unclassified sequences</taxon>
        <taxon>metagenomes</taxon>
        <taxon>ecological metagenomes</taxon>
    </lineage>
</organism>
<feature type="compositionally biased region" description="Polar residues" evidence="1">
    <location>
        <begin position="133"/>
        <end position="148"/>
    </location>
</feature>
<comment type="caution">
    <text evidence="2">The sequence shown here is derived from an EMBL/GenBank/DDBJ whole genome shotgun (WGS) entry which is preliminary data.</text>
</comment>
<reference evidence="2" key="1">
    <citation type="submission" date="2016-10" db="EMBL/GenBank/DDBJ databases">
        <title>Sequence of Gallionella enrichment culture.</title>
        <authorList>
            <person name="Poehlein A."/>
            <person name="Muehling M."/>
            <person name="Daniel R."/>
        </authorList>
    </citation>
    <scope>NUCLEOTIDE SEQUENCE</scope>
</reference>
<dbReference type="EMBL" id="MLJW01007543">
    <property type="protein sequence ID" value="OIQ65170.1"/>
    <property type="molecule type" value="Genomic_DNA"/>
</dbReference>
<feature type="region of interest" description="Disordered" evidence="1">
    <location>
        <begin position="121"/>
        <end position="148"/>
    </location>
</feature>
<dbReference type="AlphaFoldDB" id="A0A1J5P280"/>
<sequence>MQTSGTAATAAVTACAPCTSRGAVLGDWFAGYGAGTTCRSRCRAAATYFRIADAGNRGTTGASCRSTSGANARGRAGCTVKVGVAAGDPCTAAGADIDSDRRVRREGDVILERIRTTAAAGSAGAARATSASLPPQTGSVRSRRSSATGCTVQAARTSAYDLNRVEGIVPISRYGPGGAGCQEYGLGLQHDAAWKGIAAGQRSVGASTCLRDGAAGLAGRRVSRRIGRHALAAADSTASRPWQTAILPELLGCLRGDSRSRQPAEQPVRGVVGVGVICRLAVTIRSRDTDLRRIVIGVVLISGR</sequence>
<protein>
    <submittedName>
        <fullName evidence="2">Uncharacterized protein</fullName>
    </submittedName>
</protein>
<feature type="compositionally biased region" description="Low complexity" evidence="1">
    <location>
        <begin position="121"/>
        <end position="132"/>
    </location>
</feature>
<name>A0A1J5P280_9ZZZZ</name>
<accession>A0A1J5P280</accession>
<proteinExistence type="predicted"/>
<evidence type="ECO:0000256" key="1">
    <source>
        <dbReference type="SAM" id="MobiDB-lite"/>
    </source>
</evidence>